<feature type="transmembrane region" description="Helical" evidence="10">
    <location>
        <begin position="44"/>
        <end position="65"/>
    </location>
</feature>
<comment type="catalytic activity">
    <reaction evidence="9 10">
        <text>L-cysteinyl-[protein] + hexadecanoyl-CoA = S-hexadecanoyl-L-cysteinyl-[protein] + CoA</text>
        <dbReference type="Rhea" id="RHEA:36683"/>
        <dbReference type="Rhea" id="RHEA-COMP:10131"/>
        <dbReference type="Rhea" id="RHEA-COMP:11032"/>
        <dbReference type="ChEBI" id="CHEBI:29950"/>
        <dbReference type="ChEBI" id="CHEBI:57287"/>
        <dbReference type="ChEBI" id="CHEBI:57379"/>
        <dbReference type="ChEBI" id="CHEBI:74151"/>
        <dbReference type="EC" id="2.3.1.225"/>
    </reaction>
</comment>
<evidence type="ECO:0000256" key="10">
    <source>
        <dbReference type="RuleBase" id="RU079119"/>
    </source>
</evidence>
<dbReference type="GeneID" id="85358227"/>
<keyword evidence="8 10" id="KW-0012">Acyltransferase</keyword>
<evidence type="ECO:0000256" key="1">
    <source>
        <dbReference type="ARBA" id="ARBA00004141"/>
    </source>
</evidence>
<dbReference type="EMBL" id="JAUEPS010000077">
    <property type="protein sequence ID" value="KAK0440395.1"/>
    <property type="molecule type" value="Genomic_DNA"/>
</dbReference>
<keyword evidence="4 10" id="KW-1133">Transmembrane helix</keyword>
<keyword evidence="2 10" id="KW-0808">Transferase</keyword>
<evidence type="ECO:0000256" key="5">
    <source>
        <dbReference type="ARBA" id="ARBA00023136"/>
    </source>
</evidence>
<proteinExistence type="inferred from homology"/>
<dbReference type="PANTHER" id="PTHR12246">
    <property type="entry name" value="PALMITOYLTRANSFERASE ZDHHC16"/>
    <property type="match status" value="1"/>
</dbReference>
<dbReference type="GO" id="GO:0019706">
    <property type="term" value="F:protein-cysteine S-palmitoyltransferase activity"/>
    <property type="evidence" value="ECO:0007669"/>
    <property type="project" value="UniProtKB-EC"/>
</dbReference>
<accession>A0AA39JCS7</accession>
<name>A0AA39JCS7_ARMTA</name>
<comment type="caution">
    <text evidence="12">The sequence shown here is derived from an EMBL/GenBank/DDBJ whole genome shotgun (WGS) entry which is preliminary data.</text>
</comment>
<feature type="transmembrane region" description="Helical" evidence="10">
    <location>
        <begin position="224"/>
        <end position="246"/>
    </location>
</feature>
<keyword evidence="7" id="KW-0449">Lipoprotein</keyword>
<dbReference type="AlphaFoldDB" id="A0AA39JCS7"/>
<reference evidence="12" key="1">
    <citation type="submission" date="2023-06" db="EMBL/GenBank/DDBJ databases">
        <authorList>
            <consortium name="Lawrence Berkeley National Laboratory"/>
            <person name="Ahrendt S."/>
            <person name="Sahu N."/>
            <person name="Indic B."/>
            <person name="Wong-Bajracharya J."/>
            <person name="Merenyi Z."/>
            <person name="Ke H.-M."/>
            <person name="Monk M."/>
            <person name="Kocsube S."/>
            <person name="Drula E."/>
            <person name="Lipzen A."/>
            <person name="Balint B."/>
            <person name="Henrissat B."/>
            <person name="Andreopoulos B."/>
            <person name="Martin F.M."/>
            <person name="Harder C.B."/>
            <person name="Rigling D."/>
            <person name="Ford K.L."/>
            <person name="Foster G.D."/>
            <person name="Pangilinan J."/>
            <person name="Papanicolaou A."/>
            <person name="Barry K."/>
            <person name="LaButti K."/>
            <person name="Viragh M."/>
            <person name="Koriabine M."/>
            <person name="Yan M."/>
            <person name="Riley R."/>
            <person name="Champramary S."/>
            <person name="Plett K.L."/>
            <person name="Tsai I.J."/>
            <person name="Slot J."/>
            <person name="Sipos G."/>
            <person name="Plett J."/>
            <person name="Nagy L.G."/>
            <person name="Grigoriev I.V."/>
        </authorList>
    </citation>
    <scope>NUCLEOTIDE SEQUENCE</scope>
    <source>
        <strain evidence="12">CCBAS 213</strain>
    </source>
</reference>
<feature type="transmembrane region" description="Helical" evidence="10">
    <location>
        <begin position="77"/>
        <end position="102"/>
    </location>
</feature>
<evidence type="ECO:0000259" key="11">
    <source>
        <dbReference type="Pfam" id="PF01529"/>
    </source>
</evidence>
<evidence type="ECO:0000256" key="8">
    <source>
        <dbReference type="ARBA" id="ARBA00023315"/>
    </source>
</evidence>
<comment type="subcellular location">
    <subcellularLocation>
        <location evidence="1">Membrane</location>
        <topology evidence="1">Multi-pass membrane protein</topology>
    </subcellularLocation>
</comment>
<comment type="domain">
    <text evidence="10">The DHHC domain is required for palmitoyltransferase activity.</text>
</comment>
<keyword evidence="5 10" id="KW-0472">Membrane</keyword>
<dbReference type="InterPro" id="IPR039859">
    <property type="entry name" value="PFA4/ZDH16/20/ERF2-like"/>
</dbReference>
<comment type="similarity">
    <text evidence="10">Belongs to the DHHC palmitoyltransferase family.</text>
</comment>
<evidence type="ECO:0000256" key="9">
    <source>
        <dbReference type="ARBA" id="ARBA00048048"/>
    </source>
</evidence>
<evidence type="ECO:0000256" key="2">
    <source>
        <dbReference type="ARBA" id="ARBA00022679"/>
    </source>
</evidence>
<dbReference type="PROSITE" id="PS50216">
    <property type="entry name" value="DHHC"/>
    <property type="match status" value="1"/>
</dbReference>
<evidence type="ECO:0000256" key="6">
    <source>
        <dbReference type="ARBA" id="ARBA00023139"/>
    </source>
</evidence>
<dbReference type="InterPro" id="IPR001594">
    <property type="entry name" value="Palmitoyltrfase_DHHC"/>
</dbReference>
<dbReference type="EC" id="2.3.1.225" evidence="10"/>
<evidence type="ECO:0000256" key="7">
    <source>
        <dbReference type="ARBA" id="ARBA00023288"/>
    </source>
</evidence>
<feature type="transmembrane region" description="Helical" evidence="10">
    <location>
        <begin position="186"/>
        <end position="212"/>
    </location>
</feature>
<feature type="domain" description="Palmitoyltransferase DHHC" evidence="11">
    <location>
        <begin position="139"/>
        <end position="261"/>
    </location>
</feature>
<protein>
    <recommendedName>
        <fullName evidence="10">Palmitoyltransferase</fullName>
        <ecNumber evidence="10">2.3.1.225</ecNumber>
    </recommendedName>
</protein>
<evidence type="ECO:0000256" key="4">
    <source>
        <dbReference type="ARBA" id="ARBA00022989"/>
    </source>
</evidence>
<evidence type="ECO:0000256" key="3">
    <source>
        <dbReference type="ARBA" id="ARBA00022692"/>
    </source>
</evidence>
<dbReference type="Proteomes" id="UP001175211">
    <property type="component" value="Unassembled WGS sequence"/>
</dbReference>
<evidence type="ECO:0000313" key="12">
    <source>
        <dbReference type="EMBL" id="KAK0440395.1"/>
    </source>
</evidence>
<evidence type="ECO:0000313" key="13">
    <source>
        <dbReference type="Proteomes" id="UP001175211"/>
    </source>
</evidence>
<dbReference type="GO" id="GO:0016020">
    <property type="term" value="C:membrane"/>
    <property type="evidence" value="ECO:0007669"/>
    <property type="project" value="UniProtKB-SubCell"/>
</dbReference>
<keyword evidence="6" id="KW-0564">Palmitate</keyword>
<sequence length="368" mass="41706">MPPRSSTSRSRPLLSFEMQPSPLTSTIYSPTLDEDTPSKRWYHYLPLAGTVFFILAPQPSLLIVLVNYHLRTRGQPIVFGVHLAVTYTLTFLIITSLMVCVVRDPGPVQITPSDHGRAADEVDLTEALMPPDFDFSAPGKWCRQCWAPKPDRTHHCTHCSRCVLKMDHHCPWVGAKCIGHRTYPAFLHFLFCITLLATYVAIMCIFALVYAFNNPYVVDETTPIHELLLAFAGLVFSLVIGSFFFYHVYLVTTNQTTLENLSPFLLLRHLPPLPRTGHSLSDPPLEPELSYSQRRLVKDAHGHIRLYDIGWKQNWIQVFGWNHTYGWVARILSGGAIKGDGRTFPRNPKSEELLARLAVELVKADKDN</sequence>
<dbReference type="Pfam" id="PF01529">
    <property type="entry name" value="DHHC"/>
    <property type="match status" value="1"/>
</dbReference>
<organism evidence="12 13">
    <name type="scientific">Armillaria tabescens</name>
    <name type="common">Ringless honey mushroom</name>
    <name type="synonym">Agaricus tabescens</name>
    <dbReference type="NCBI Taxonomy" id="1929756"/>
    <lineage>
        <taxon>Eukaryota</taxon>
        <taxon>Fungi</taxon>
        <taxon>Dikarya</taxon>
        <taxon>Basidiomycota</taxon>
        <taxon>Agaricomycotina</taxon>
        <taxon>Agaricomycetes</taxon>
        <taxon>Agaricomycetidae</taxon>
        <taxon>Agaricales</taxon>
        <taxon>Marasmiineae</taxon>
        <taxon>Physalacriaceae</taxon>
        <taxon>Desarmillaria</taxon>
    </lineage>
</organism>
<keyword evidence="3 10" id="KW-0812">Transmembrane</keyword>
<gene>
    <name evidence="12" type="ORF">EV420DRAFT_1581769</name>
</gene>
<dbReference type="RefSeq" id="XP_060323556.1">
    <property type="nucleotide sequence ID" value="XM_060474679.1"/>
</dbReference>
<keyword evidence="13" id="KW-1185">Reference proteome</keyword>